<name>A0A6A5WKB6_9PLEO</name>
<protein>
    <submittedName>
        <fullName evidence="3">Uncharacterized protein</fullName>
    </submittedName>
</protein>
<evidence type="ECO:0000256" key="2">
    <source>
        <dbReference type="SAM" id="SignalP"/>
    </source>
</evidence>
<keyword evidence="2" id="KW-0732">Signal</keyword>
<sequence>MKFAAVTLLFAALAIASPAPIAEPEAKPITIESRDALFEALEARAAAPAAEFEARAAGLMLESRDPKKSKPKTSSSGNTTDEGAAGMLTPSLALELAALGLGMVGLWA</sequence>
<accession>A0A6A5WKB6</accession>
<evidence type="ECO:0000313" key="3">
    <source>
        <dbReference type="EMBL" id="KAF2001364.1"/>
    </source>
</evidence>
<proteinExistence type="predicted"/>
<evidence type="ECO:0000256" key="1">
    <source>
        <dbReference type="SAM" id="MobiDB-lite"/>
    </source>
</evidence>
<reference evidence="3" key="1">
    <citation type="journal article" date="2020" name="Stud. Mycol.">
        <title>101 Dothideomycetes genomes: a test case for predicting lifestyles and emergence of pathogens.</title>
        <authorList>
            <person name="Haridas S."/>
            <person name="Albert R."/>
            <person name="Binder M."/>
            <person name="Bloem J."/>
            <person name="Labutti K."/>
            <person name="Salamov A."/>
            <person name="Andreopoulos B."/>
            <person name="Baker S."/>
            <person name="Barry K."/>
            <person name="Bills G."/>
            <person name="Bluhm B."/>
            <person name="Cannon C."/>
            <person name="Castanera R."/>
            <person name="Culley D."/>
            <person name="Daum C."/>
            <person name="Ezra D."/>
            <person name="Gonzalez J."/>
            <person name="Henrissat B."/>
            <person name="Kuo A."/>
            <person name="Liang C."/>
            <person name="Lipzen A."/>
            <person name="Lutzoni F."/>
            <person name="Magnuson J."/>
            <person name="Mondo S."/>
            <person name="Nolan M."/>
            <person name="Ohm R."/>
            <person name="Pangilinan J."/>
            <person name="Park H.-J."/>
            <person name="Ramirez L."/>
            <person name="Alfaro M."/>
            <person name="Sun H."/>
            <person name="Tritt A."/>
            <person name="Yoshinaga Y."/>
            <person name="Zwiers L.-H."/>
            <person name="Turgeon B."/>
            <person name="Goodwin S."/>
            <person name="Spatafora J."/>
            <person name="Crous P."/>
            <person name="Grigoriev I."/>
        </authorList>
    </citation>
    <scope>NUCLEOTIDE SEQUENCE</scope>
    <source>
        <strain evidence="3">CBS 123094</strain>
    </source>
</reference>
<dbReference type="AlphaFoldDB" id="A0A6A5WKB6"/>
<feature type="region of interest" description="Disordered" evidence="1">
    <location>
        <begin position="60"/>
        <end position="85"/>
    </location>
</feature>
<dbReference type="Proteomes" id="UP000799779">
    <property type="component" value="Unassembled WGS sequence"/>
</dbReference>
<keyword evidence="4" id="KW-1185">Reference proteome</keyword>
<feature type="signal peptide" evidence="2">
    <location>
        <begin position="1"/>
        <end position="16"/>
    </location>
</feature>
<feature type="chain" id="PRO_5025411468" evidence="2">
    <location>
        <begin position="17"/>
        <end position="108"/>
    </location>
</feature>
<evidence type="ECO:0000313" key="4">
    <source>
        <dbReference type="Proteomes" id="UP000799779"/>
    </source>
</evidence>
<gene>
    <name evidence="3" type="ORF">P154DRAFT_521760</name>
</gene>
<dbReference type="EMBL" id="ML977583">
    <property type="protein sequence ID" value="KAF2001364.1"/>
    <property type="molecule type" value="Genomic_DNA"/>
</dbReference>
<organism evidence="3 4">
    <name type="scientific">Amniculicola lignicola CBS 123094</name>
    <dbReference type="NCBI Taxonomy" id="1392246"/>
    <lineage>
        <taxon>Eukaryota</taxon>
        <taxon>Fungi</taxon>
        <taxon>Dikarya</taxon>
        <taxon>Ascomycota</taxon>
        <taxon>Pezizomycotina</taxon>
        <taxon>Dothideomycetes</taxon>
        <taxon>Pleosporomycetidae</taxon>
        <taxon>Pleosporales</taxon>
        <taxon>Amniculicolaceae</taxon>
        <taxon>Amniculicola</taxon>
    </lineage>
</organism>